<dbReference type="Pfam" id="PF24883">
    <property type="entry name" value="NPHP3_N"/>
    <property type="match status" value="1"/>
</dbReference>
<evidence type="ECO:0000259" key="2">
    <source>
        <dbReference type="PROSITE" id="PS50837"/>
    </source>
</evidence>
<accession>A0A9P3LGR5</accession>
<protein>
    <submittedName>
        <fullName evidence="3">NACHT domain-containing protein</fullName>
    </submittedName>
</protein>
<evidence type="ECO:0000313" key="3">
    <source>
        <dbReference type="EMBL" id="GJE93909.1"/>
    </source>
</evidence>
<dbReference type="InterPro" id="IPR007111">
    <property type="entry name" value="NACHT_NTPase"/>
</dbReference>
<name>A0A9P3LGR5_9APHY</name>
<dbReference type="AlphaFoldDB" id="A0A9P3LGR5"/>
<gene>
    <name evidence="3" type="ORF">PsYK624_100740</name>
</gene>
<dbReference type="PROSITE" id="PS50837">
    <property type="entry name" value="NACHT"/>
    <property type="match status" value="1"/>
</dbReference>
<organism evidence="3 4">
    <name type="scientific">Phanerochaete sordida</name>
    <dbReference type="NCBI Taxonomy" id="48140"/>
    <lineage>
        <taxon>Eukaryota</taxon>
        <taxon>Fungi</taxon>
        <taxon>Dikarya</taxon>
        <taxon>Basidiomycota</taxon>
        <taxon>Agaricomycotina</taxon>
        <taxon>Agaricomycetes</taxon>
        <taxon>Polyporales</taxon>
        <taxon>Phanerochaetaceae</taxon>
        <taxon>Phanerochaete</taxon>
    </lineage>
</organism>
<keyword evidence="1" id="KW-0677">Repeat</keyword>
<dbReference type="InterPro" id="IPR027417">
    <property type="entry name" value="P-loop_NTPase"/>
</dbReference>
<dbReference type="GO" id="GO:0007166">
    <property type="term" value="P:cell surface receptor signaling pathway"/>
    <property type="evidence" value="ECO:0007669"/>
    <property type="project" value="InterPro"/>
</dbReference>
<comment type="caution">
    <text evidence="3">The sequence shown here is derived from an EMBL/GenBank/DDBJ whole genome shotgun (WGS) entry which is preliminary data.</text>
</comment>
<dbReference type="InterPro" id="IPR056884">
    <property type="entry name" value="NPHP3-like_N"/>
</dbReference>
<dbReference type="Proteomes" id="UP000703269">
    <property type="component" value="Unassembled WGS sequence"/>
</dbReference>
<reference evidence="3 4" key="1">
    <citation type="submission" date="2021-08" db="EMBL/GenBank/DDBJ databases">
        <title>Draft Genome Sequence of Phanerochaete sordida strain YK-624.</title>
        <authorList>
            <person name="Mori T."/>
            <person name="Dohra H."/>
            <person name="Suzuki T."/>
            <person name="Kawagishi H."/>
            <person name="Hirai H."/>
        </authorList>
    </citation>
    <scope>NUCLEOTIDE SEQUENCE [LARGE SCALE GENOMIC DNA]</scope>
    <source>
        <strain evidence="3 4">YK-624</strain>
    </source>
</reference>
<dbReference type="Gene3D" id="3.40.50.300">
    <property type="entry name" value="P-loop containing nucleotide triphosphate hydrolases"/>
    <property type="match status" value="1"/>
</dbReference>
<keyword evidence="4" id="KW-1185">Reference proteome</keyword>
<dbReference type="CDD" id="cd21037">
    <property type="entry name" value="MLKL_NTD"/>
    <property type="match status" value="1"/>
</dbReference>
<evidence type="ECO:0000313" key="4">
    <source>
        <dbReference type="Proteomes" id="UP000703269"/>
    </source>
</evidence>
<proteinExistence type="predicted"/>
<dbReference type="PANTHER" id="PTHR10039:SF14">
    <property type="entry name" value="NACHT DOMAIN-CONTAINING PROTEIN"/>
    <property type="match status" value="1"/>
</dbReference>
<sequence length="813" mass="90390">MPRSRHEASDLALDHAPAVLEIAKAAAELAPVPGLGLVVDVLSSILDRVKEVRANSENAAAFIEKAKQLDVAVAAMLRDASSATDGPGRVALQERLERLSSTLVEIRVSAGELRGGAGFRGGLKGFMYAQRNEAILEDMNEKMKDAITLFHLRGQAAVEIALNSISHDAKIVRNVVIETGAAVSGIGHDIKDVQHSILDAGEERNIYYIPHAAAGYHSVDELKSGFMQGTRGELFEQLERWALMGLSPPPSILEQLYFLSGGAGLGKSSIAHQLCTRIAERWRLNLGASFFFSRGRGDLESARYMFSTIAHQLALSQPLLRSYITAAVPNFLKDGEQQQMLKTFERLLWAPLTQFAASGDEQPVTFVIIDGLDECKDRALVPDLLRCLLQLVRSLPWLRIVVAARPEPHIMPYLSSAGCAGIVYHRSLNDTVGEWRDDVATYLRATVPQLQSCREYVRANPDTLNQLISRANGVFIYARVAVNFLEAFDDDPEETFALLLGARDSGLPPIDNLYLHVLRLAFPAEYLRVMPERAERLRGLLTFLALRTKDLSPAAIAALLGLSENNVVKMVDRLRSVLLINEEGKVVPLHAIFAEFLLDAHRCIDPLYHIDWESGHALLASKCLAAFSFNIATVFLASVRDGTNEGLTSYVRYTEHWDEHLENARYSTELSQQLQDLVSIQLPVFTRLHGKMDCSEALAAFLEPSYHSAAFCAEYRKSNQYCYQWWWARIQEDYSGDARAIAIDTDEVVTDDPVKISQYLNSELSAGTTGHTVSREDLARYGAIIEDFAMQIRTSGSEILWYDRQLNAGWDWE</sequence>
<dbReference type="OrthoDB" id="3228837at2759"/>
<dbReference type="Gene3D" id="1.20.930.20">
    <property type="entry name" value="Adaptor protein Cbl, N-terminal domain"/>
    <property type="match status" value="1"/>
</dbReference>
<dbReference type="SUPFAM" id="SSF52540">
    <property type="entry name" value="P-loop containing nucleoside triphosphate hydrolases"/>
    <property type="match status" value="1"/>
</dbReference>
<dbReference type="InterPro" id="IPR059179">
    <property type="entry name" value="MLKL-like_MCAfunc"/>
</dbReference>
<dbReference type="InterPro" id="IPR036537">
    <property type="entry name" value="Adaptor_Cbl_N_dom_sf"/>
</dbReference>
<dbReference type="EMBL" id="BPQB01000036">
    <property type="protein sequence ID" value="GJE93909.1"/>
    <property type="molecule type" value="Genomic_DNA"/>
</dbReference>
<evidence type="ECO:0000256" key="1">
    <source>
        <dbReference type="ARBA" id="ARBA00022737"/>
    </source>
</evidence>
<feature type="domain" description="NACHT" evidence="2">
    <location>
        <begin position="255"/>
        <end position="406"/>
    </location>
</feature>
<dbReference type="PANTHER" id="PTHR10039">
    <property type="entry name" value="AMELOGENIN"/>
    <property type="match status" value="1"/>
</dbReference>